<keyword evidence="3" id="KW-1185">Reference proteome</keyword>
<sequence length="218" mass="24299">MSTETDEGERAQQWVASGEDEVASGSPHLQITRTNDLSIPMRYCKAVVAGVLQPHRRCAVQVRPRSLKLYALLGSVKLLTIAARWSLIVRYRVARIISYNGNPRENHGRAAGGVSYTTQESPRSLADKFAVLHGLGRRVDHGAVSEQDTQEPKCPPMRCTWRYIWQQGSLHFRGRDALAAQQTQQDSGYRAKTRHSQTTGGQGGPEGWMLDGMRLETE</sequence>
<feature type="region of interest" description="Disordered" evidence="1">
    <location>
        <begin position="177"/>
        <end position="218"/>
    </location>
</feature>
<dbReference type="AlphaFoldDB" id="A0AAJ0MKL0"/>
<proteinExistence type="predicted"/>
<protein>
    <submittedName>
        <fullName evidence="2">Uncharacterized protein</fullName>
    </submittedName>
</protein>
<reference evidence="2" key="1">
    <citation type="journal article" date="2023" name="Mol. Phylogenet. Evol.">
        <title>Genome-scale phylogeny and comparative genomics of the fungal order Sordariales.</title>
        <authorList>
            <person name="Hensen N."/>
            <person name="Bonometti L."/>
            <person name="Westerberg I."/>
            <person name="Brannstrom I.O."/>
            <person name="Guillou S."/>
            <person name="Cros-Aarteil S."/>
            <person name="Calhoun S."/>
            <person name="Haridas S."/>
            <person name="Kuo A."/>
            <person name="Mondo S."/>
            <person name="Pangilinan J."/>
            <person name="Riley R."/>
            <person name="LaButti K."/>
            <person name="Andreopoulos B."/>
            <person name="Lipzen A."/>
            <person name="Chen C."/>
            <person name="Yan M."/>
            <person name="Daum C."/>
            <person name="Ng V."/>
            <person name="Clum A."/>
            <person name="Steindorff A."/>
            <person name="Ohm R.A."/>
            <person name="Martin F."/>
            <person name="Silar P."/>
            <person name="Natvig D.O."/>
            <person name="Lalanne C."/>
            <person name="Gautier V."/>
            <person name="Ament-Velasquez S.L."/>
            <person name="Kruys A."/>
            <person name="Hutchinson M.I."/>
            <person name="Powell A.J."/>
            <person name="Barry K."/>
            <person name="Miller A.N."/>
            <person name="Grigoriev I.V."/>
            <person name="Debuchy R."/>
            <person name="Gladieux P."/>
            <person name="Hiltunen Thoren M."/>
            <person name="Johannesson H."/>
        </authorList>
    </citation>
    <scope>NUCLEOTIDE SEQUENCE</scope>
    <source>
        <strain evidence="2">CBS 955.72</strain>
    </source>
</reference>
<reference evidence="2" key="2">
    <citation type="submission" date="2023-06" db="EMBL/GenBank/DDBJ databases">
        <authorList>
            <consortium name="Lawrence Berkeley National Laboratory"/>
            <person name="Haridas S."/>
            <person name="Hensen N."/>
            <person name="Bonometti L."/>
            <person name="Westerberg I."/>
            <person name="Brannstrom I.O."/>
            <person name="Guillou S."/>
            <person name="Cros-Aarteil S."/>
            <person name="Calhoun S."/>
            <person name="Kuo A."/>
            <person name="Mondo S."/>
            <person name="Pangilinan J."/>
            <person name="Riley R."/>
            <person name="Labutti K."/>
            <person name="Andreopoulos B."/>
            <person name="Lipzen A."/>
            <person name="Chen C."/>
            <person name="Yanf M."/>
            <person name="Daum C."/>
            <person name="Ng V."/>
            <person name="Clum A."/>
            <person name="Steindorff A."/>
            <person name="Ohm R."/>
            <person name="Martin F."/>
            <person name="Silar P."/>
            <person name="Natvig D."/>
            <person name="Lalanne C."/>
            <person name="Gautier V."/>
            <person name="Ament-Velasquez S.L."/>
            <person name="Kruys A."/>
            <person name="Hutchinson M.I."/>
            <person name="Powell A.J."/>
            <person name="Barry K."/>
            <person name="Miller A.N."/>
            <person name="Grigoriev I.V."/>
            <person name="Debuchy R."/>
            <person name="Gladieux P."/>
            <person name="Thoren M.H."/>
            <person name="Johannesson H."/>
        </authorList>
    </citation>
    <scope>NUCLEOTIDE SEQUENCE</scope>
    <source>
        <strain evidence="2">CBS 955.72</strain>
    </source>
</reference>
<evidence type="ECO:0000313" key="3">
    <source>
        <dbReference type="Proteomes" id="UP001275084"/>
    </source>
</evidence>
<accession>A0AAJ0MKL0</accession>
<dbReference type="Proteomes" id="UP001275084">
    <property type="component" value="Unassembled WGS sequence"/>
</dbReference>
<gene>
    <name evidence="2" type="ORF">B0T25DRAFT_52632</name>
</gene>
<comment type="caution">
    <text evidence="2">The sequence shown here is derived from an EMBL/GenBank/DDBJ whole genome shotgun (WGS) entry which is preliminary data.</text>
</comment>
<evidence type="ECO:0000313" key="2">
    <source>
        <dbReference type="EMBL" id="KAK3363678.1"/>
    </source>
</evidence>
<dbReference type="EMBL" id="JAUIQD010000001">
    <property type="protein sequence ID" value="KAK3363678.1"/>
    <property type="molecule type" value="Genomic_DNA"/>
</dbReference>
<evidence type="ECO:0000256" key="1">
    <source>
        <dbReference type="SAM" id="MobiDB-lite"/>
    </source>
</evidence>
<name>A0AAJ0MKL0_9PEZI</name>
<organism evidence="2 3">
    <name type="scientific">Lasiosphaeria hispida</name>
    <dbReference type="NCBI Taxonomy" id="260671"/>
    <lineage>
        <taxon>Eukaryota</taxon>
        <taxon>Fungi</taxon>
        <taxon>Dikarya</taxon>
        <taxon>Ascomycota</taxon>
        <taxon>Pezizomycotina</taxon>
        <taxon>Sordariomycetes</taxon>
        <taxon>Sordariomycetidae</taxon>
        <taxon>Sordariales</taxon>
        <taxon>Lasiosphaeriaceae</taxon>
        <taxon>Lasiosphaeria</taxon>
    </lineage>
</organism>